<dbReference type="CDD" id="cd00431">
    <property type="entry name" value="cysteine_hydrolases"/>
    <property type="match status" value="1"/>
</dbReference>
<gene>
    <name evidence="3" type="ORF">I4Q42_22700</name>
</gene>
<dbReference type="Gene3D" id="3.40.50.850">
    <property type="entry name" value="Isochorismatase-like"/>
    <property type="match status" value="1"/>
</dbReference>
<protein>
    <submittedName>
        <fullName evidence="3">Cysteine hydrolase</fullName>
    </submittedName>
</protein>
<organism evidence="3 4">
    <name type="scientific">Caulobacter hibisci</name>
    <dbReference type="NCBI Taxonomy" id="2035993"/>
    <lineage>
        <taxon>Bacteria</taxon>
        <taxon>Pseudomonadati</taxon>
        <taxon>Pseudomonadota</taxon>
        <taxon>Alphaproteobacteria</taxon>
        <taxon>Caulobacterales</taxon>
        <taxon>Caulobacteraceae</taxon>
        <taxon>Caulobacter</taxon>
    </lineage>
</organism>
<dbReference type="SUPFAM" id="SSF52499">
    <property type="entry name" value="Isochorismatase-like hydrolases"/>
    <property type="match status" value="1"/>
</dbReference>
<comment type="caution">
    <text evidence="3">The sequence shown here is derived from an EMBL/GenBank/DDBJ whole genome shotgun (WGS) entry which is preliminary data.</text>
</comment>
<sequence length="188" mass="20301">MQVDFAAPDGVIGRFGVDLSAVGRALETAEWLTDLAREVGAPVVFVGLETTPESDPPAMLERMRRRGGDPEIERAICRKDTPGADFYGPLPRAGELVVGKPRYSAFVGTDLDAQLRARGVDTLLVCGLTTECCVDSTVRDAFHRDYNVFVINDACAAYEPDLHEGALKSLGLSFALILGSSEVNAVWR</sequence>
<evidence type="ECO:0000259" key="2">
    <source>
        <dbReference type="Pfam" id="PF00857"/>
    </source>
</evidence>
<evidence type="ECO:0000313" key="3">
    <source>
        <dbReference type="EMBL" id="MBI1686485.1"/>
    </source>
</evidence>
<name>A0ABS0T3L5_9CAUL</name>
<accession>A0ABS0T3L5</accession>
<dbReference type="Pfam" id="PF00857">
    <property type="entry name" value="Isochorismatase"/>
    <property type="match status" value="1"/>
</dbReference>
<evidence type="ECO:0000256" key="1">
    <source>
        <dbReference type="ARBA" id="ARBA00022801"/>
    </source>
</evidence>
<keyword evidence="4" id="KW-1185">Reference proteome</keyword>
<dbReference type="Proteomes" id="UP000639859">
    <property type="component" value="Unassembled WGS sequence"/>
</dbReference>
<dbReference type="InterPro" id="IPR050272">
    <property type="entry name" value="Isochorismatase-like_hydrls"/>
</dbReference>
<dbReference type="PANTHER" id="PTHR43540">
    <property type="entry name" value="PEROXYUREIDOACRYLATE/UREIDOACRYLATE AMIDOHYDROLASE-RELATED"/>
    <property type="match status" value="1"/>
</dbReference>
<reference evidence="3 4" key="1">
    <citation type="submission" date="2020-11" db="EMBL/GenBank/DDBJ databases">
        <title>genome sequence of strain KACC 18849.</title>
        <authorList>
            <person name="Gao J."/>
            <person name="Zhang X."/>
        </authorList>
    </citation>
    <scope>NUCLEOTIDE SEQUENCE [LARGE SCALE GENOMIC DNA]</scope>
    <source>
        <strain evidence="3 4">KACC 18849</strain>
    </source>
</reference>
<dbReference type="InterPro" id="IPR036380">
    <property type="entry name" value="Isochorismatase-like_sf"/>
</dbReference>
<evidence type="ECO:0000313" key="4">
    <source>
        <dbReference type="Proteomes" id="UP000639859"/>
    </source>
</evidence>
<dbReference type="EMBL" id="JADWOX010000022">
    <property type="protein sequence ID" value="MBI1686485.1"/>
    <property type="molecule type" value="Genomic_DNA"/>
</dbReference>
<proteinExistence type="predicted"/>
<dbReference type="InterPro" id="IPR000868">
    <property type="entry name" value="Isochorismatase-like_dom"/>
</dbReference>
<keyword evidence="1 3" id="KW-0378">Hydrolase</keyword>
<feature type="domain" description="Isochorismatase-like" evidence="2">
    <location>
        <begin position="1"/>
        <end position="178"/>
    </location>
</feature>
<dbReference type="GO" id="GO:0016787">
    <property type="term" value="F:hydrolase activity"/>
    <property type="evidence" value="ECO:0007669"/>
    <property type="project" value="UniProtKB-KW"/>
</dbReference>